<organism evidence="2 3">
    <name type="scientific">Ancylobacter radicis</name>
    <dbReference type="NCBI Taxonomy" id="2836179"/>
    <lineage>
        <taxon>Bacteria</taxon>
        <taxon>Pseudomonadati</taxon>
        <taxon>Pseudomonadota</taxon>
        <taxon>Alphaproteobacteria</taxon>
        <taxon>Hyphomicrobiales</taxon>
        <taxon>Xanthobacteraceae</taxon>
        <taxon>Ancylobacter</taxon>
    </lineage>
</organism>
<dbReference type="EMBL" id="JAHCQH010000014">
    <property type="protein sequence ID" value="MBS9476289.1"/>
    <property type="molecule type" value="Genomic_DNA"/>
</dbReference>
<keyword evidence="1" id="KW-0472">Membrane</keyword>
<feature type="transmembrane region" description="Helical" evidence="1">
    <location>
        <begin position="12"/>
        <end position="31"/>
    </location>
</feature>
<evidence type="ECO:0000313" key="3">
    <source>
        <dbReference type="Proteomes" id="UP001166585"/>
    </source>
</evidence>
<proteinExistence type="predicted"/>
<comment type="caution">
    <text evidence="2">The sequence shown here is derived from an EMBL/GenBank/DDBJ whole genome shotgun (WGS) entry which is preliminary data.</text>
</comment>
<accession>A0ABS5R3R6</accession>
<evidence type="ECO:0000256" key="1">
    <source>
        <dbReference type="SAM" id="Phobius"/>
    </source>
</evidence>
<reference evidence="2" key="1">
    <citation type="submission" date="2021-05" db="EMBL/GenBank/DDBJ databases">
        <authorList>
            <person name="Sun Q."/>
            <person name="Inoue M."/>
        </authorList>
    </citation>
    <scope>NUCLEOTIDE SEQUENCE</scope>
    <source>
        <strain evidence="2">VKM B-3255</strain>
    </source>
</reference>
<name>A0ABS5R3R6_9HYPH</name>
<keyword evidence="3" id="KW-1185">Reference proteome</keyword>
<dbReference type="RefSeq" id="WP_213754142.1">
    <property type="nucleotide sequence ID" value="NZ_JAHCQH010000014.1"/>
</dbReference>
<keyword evidence="1" id="KW-0812">Transmembrane</keyword>
<evidence type="ECO:0000313" key="2">
    <source>
        <dbReference type="EMBL" id="MBS9476289.1"/>
    </source>
</evidence>
<keyword evidence="1" id="KW-1133">Transmembrane helix</keyword>
<sequence>MPQLIADLDHISLLALGVAAAVLLIIVLRWMGERVAPSAAGVPLEGDGSFDYTIAGTSDHQPVLGRIAGHPDTDGHDCTAELVPDMARTGELRGIWVLVDGARVGHILPAETAMFHAVMGGRRGRCEAVIAVHADGELVVRLDTVWPPRLA</sequence>
<evidence type="ECO:0008006" key="4">
    <source>
        <dbReference type="Google" id="ProtNLM"/>
    </source>
</evidence>
<protein>
    <recommendedName>
        <fullName evidence="4">HIRAN domain-containing protein</fullName>
    </recommendedName>
</protein>
<gene>
    <name evidence="2" type="ORF">KIP89_04125</name>
</gene>
<dbReference type="Proteomes" id="UP001166585">
    <property type="component" value="Unassembled WGS sequence"/>
</dbReference>